<keyword evidence="6" id="KW-0831">Ubiquinone biosynthesis</keyword>
<comment type="caution">
    <text evidence="15">The sequence shown here is derived from an EMBL/GenBank/DDBJ whole genome shotgun (WGS) entry which is preliminary data.</text>
</comment>
<keyword evidence="16" id="KW-1185">Reference proteome</keyword>
<dbReference type="InterPro" id="IPR010232">
    <property type="entry name" value="UbiB"/>
</dbReference>
<feature type="domain" description="Protein kinase" evidence="14">
    <location>
        <begin position="122"/>
        <end position="493"/>
    </location>
</feature>
<dbReference type="UniPathway" id="UPA00232"/>
<keyword evidence="10" id="KW-0067">ATP-binding</keyword>
<comment type="pathway">
    <text evidence="1">Cofactor biosynthesis; ubiquinone biosynthesis [regulation].</text>
</comment>
<evidence type="ECO:0000256" key="12">
    <source>
        <dbReference type="ARBA" id="ARBA00023136"/>
    </source>
</evidence>
<dbReference type="PANTHER" id="PTHR10566">
    <property type="entry name" value="CHAPERONE-ACTIVITY OF BC1 COMPLEX CABC1 -RELATED"/>
    <property type="match status" value="1"/>
</dbReference>
<feature type="transmembrane region" description="Helical" evidence="13">
    <location>
        <begin position="493"/>
        <end position="513"/>
    </location>
</feature>
<evidence type="ECO:0000256" key="13">
    <source>
        <dbReference type="SAM" id="Phobius"/>
    </source>
</evidence>
<name>A0A4R3JGS2_9PROT</name>
<evidence type="ECO:0000256" key="9">
    <source>
        <dbReference type="ARBA" id="ARBA00022777"/>
    </source>
</evidence>
<keyword evidence="7 13" id="KW-0812">Transmembrane</keyword>
<dbReference type="InterPro" id="IPR045308">
    <property type="entry name" value="UbiB_bact"/>
</dbReference>
<evidence type="ECO:0000313" key="15">
    <source>
        <dbReference type="EMBL" id="TCS65117.1"/>
    </source>
</evidence>
<evidence type="ECO:0000256" key="8">
    <source>
        <dbReference type="ARBA" id="ARBA00022741"/>
    </source>
</evidence>
<dbReference type="InterPro" id="IPR004147">
    <property type="entry name" value="ABC1_dom"/>
</dbReference>
<proteinExistence type="inferred from homology"/>
<comment type="similarity">
    <text evidence="2">Belongs to the protein kinase superfamily. ADCK protein kinase family.</text>
</comment>
<dbReference type="PANTHER" id="PTHR10566:SF113">
    <property type="entry name" value="PROTEIN ACTIVITY OF BC1 COMPLEX KINASE 7, CHLOROPLASTIC"/>
    <property type="match status" value="1"/>
</dbReference>
<protein>
    <submittedName>
        <fullName evidence="15">2-octaprenylphenol hydroxylase</fullName>
    </submittedName>
</protein>
<evidence type="ECO:0000256" key="1">
    <source>
        <dbReference type="ARBA" id="ARBA00005020"/>
    </source>
</evidence>
<keyword evidence="3" id="KW-1003">Cell membrane</keyword>
<keyword evidence="9" id="KW-0418">Kinase</keyword>
<dbReference type="OrthoDB" id="9795390at2"/>
<dbReference type="Proteomes" id="UP000295304">
    <property type="component" value="Unassembled WGS sequence"/>
</dbReference>
<evidence type="ECO:0000256" key="3">
    <source>
        <dbReference type="ARBA" id="ARBA00022475"/>
    </source>
</evidence>
<keyword evidence="12 13" id="KW-0472">Membrane</keyword>
<dbReference type="InterPro" id="IPR011009">
    <property type="entry name" value="Kinase-like_dom_sf"/>
</dbReference>
<dbReference type="Pfam" id="PF03109">
    <property type="entry name" value="ABC1"/>
    <property type="match status" value="1"/>
</dbReference>
<evidence type="ECO:0000256" key="2">
    <source>
        <dbReference type="ARBA" id="ARBA00009670"/>
    </source>
</evidence>
<sequence>MIRSFRNILRFLRVAHILARHDALFLLDNLGVAPFIVFIARLGRRRGAQGRPGQRLARALSQAGPSFIKLGQALSTRSDLLGEEIAADLSELQDALPPFSGTLARQAIADEFGCPLESLFRSFDETPVAAASIAQVHFAVTSDGREVAVKVLRPDIEAAFARDLDLFYWAAQLIEMARPELRRLKPVEAVKTLEKSVQMEMDLRFEAAACAELAENFRDDPTFRVPGVDWLRTGRRVLCTERVEGIVIDDIPALVKAGHEPLEVLRKAAGAFFHQVFRDGFFHADMHPGNLFVAPDGAVVAVDFGIMGRLDDANRKTLAEMMLAFLTRDYRRAAEVHFEAGWIPADQSVTAFTQACRSIAEPIMDKAQNEISIGRLLGQLFQITETFAMEAQPQLLMLQKTMLVAEGTGRHIAPEANMWMLARPLVEQWAHDNLSPQARLRDGVQELVGAARRLPRVLNNLEKSLDAFSERGLKLHPDTVLAMRGGNRRHRSAILAFATGAVCAAAIIGVVLLV</sequence>
<keyword evidence="4" id="KW-0997">Cell inner membrane</keyword>
<organism evidence="15 16">
    <name type="scientific">Varunaivibrio sulfuroxidans</name>
    <dbReference type="NCBI Taxonomy" id="1773489"/>
    <lineage>
        <taxon>Bacteria</taxon>
        <taxon>Pseudomonadati</taxon>
        <taxon>Pseudomonadota</taxon>
        <taxon>Alphaproteobacteria</taxon>
        <taxon>Rhodospirillales</taxon>
        <taxon>Magnetovibrionaceae</taxon>
        <taxon>Varunaivibrio</taxon>
    </lineage>
</organism>
<evidence type="ECO:0000256" key="5">
    <source>
        <dbReference type="ARBA" id="ARBA00022679"/>
    </source>
</evidence>
<evidence type="ECO:0000313" key="16">
    <source>
        <dbReference type="Proteomes" id="UP000295304"/>
    </source>
</evidence>
<dbReference type="CDD" id="cd13972">
    <property type="entry name" value="UbiB"/>
    <property type="match status" value="1"/>
</dbReference>
<keyword evidence="8" id="KW-0547">Nucleotide-binding</keyword>
<evidence type="ECO:0000256" key="10">
    <source>
        <dbReference type="ARBA" id="ARBA00022840"/>
    </source>
</evidence>
<dbReference type="NCBIfam" id="TIGR01982">
    <property type="entry name" value="UbiB"/>
    <property type="match status" value="1"/>
</dbReference>
<dbReference type="EMBL" id="SLZW01000001">
    <property type="protein sequence ID" value="TCS65117.1"/>
    <property type="molecule type" value="Genomic_DNA"/>
</dbReference>
<dbReference type="SUPFAM" id="SSF56112">
    <property type="entry name" value="Protein kinase-like (PK-like)"/>
    <property type="match status" value="1"/>
</dbReference>
<keyword evidence="5" id="KW-0808">Transferase</keyword>
<evidence type="ECO:0000256" key="6">
    <source>
        <dbReference type="ARBA" id="ARBA00022688"/>
    </source>
</evidence>
<dbReference type="GO" id="GO:0006744">
    <property type="term" value="P:ubiquinone biosynthetic process"/>
    <property type="evidence" value="ECO:0007669"/>
    <property type="project" value="UniProtKB-UniPathway"/>
</dbReference>
<dbReference type="GO" id="GO:0004672">
    <property type="term" value="F:protein kinase activity"/>
    <property type="evidence" value="ECO:0007669"/>
    <property type="project" value="InterPro"/>
</dbReference>
<dbReference type="AlphaFoldDB" id="A0A4R3JGS2"/>
<dbReference type="RefSeq" id="WP_132937828.1">
    <property type="nucleotide sequence ID" value="NZ_CP119676.1"/>
</dbReference>
<reference evidence="15 16" key="1">
    <citation type="submission" date="2019-03" db="EMBL/GenBank/DDBJ databases">
        <title>Genomic Encyclopedia of Type Strains, Phase IV (KMG-IV): sequencing the most valuable type-strain genomes for metagenomic binning, comparative biology and taxonomic classification.</title>
        <authorList>
            <person name="Goeker M."/>
        </authorList>
    </citation>
    <scope>NUCLEOTIDE SEQUENCE [LARGE SCALE GENOMIC DNA]</scope>
    <source>
        <strain evidence="15 16">DSM 101688</strain>
    </source>
</reference>
<evidence type="ECO:0000259" key="14">
    <source>
        <dbReference type="PROSITE" id="PS50011"/>
    </source>
</evidence>
<gene>
    <name evidence="15" type="ORF">EDD55_101451</name>
</gene>
<dbReference type="InterPro" id="IPR050154">
    <property type="entry name" value="UbiB_kinase"/>
</dbReference>
<evidence type="ECO:0000256" key="7">
    <source>
        <dbReference type="ARBA" id="ARBA00022692"/>
    </source>
</evidence>
<evidence type="ECO:0000256" key="4">
    <source>
        <dbReference type="ARBA" id="ARBA00022519"/>
    </source>
</evidence>
<evidence type="ECO:0000256" key="11">
    <source>
        <dbReference type="ARBA" id="ARBA00022989"/>
    </source>
</evidence>
<accession>A0A4R3JGS2</accession>
<keyword evidence="11 13" id="KW-1133">Transmembrane helix</keyword>
<dbReference type="InterPro" id="IPR000719">
    <property type="entry name" value="Prot_kinase_dom"/>
</dbReference>
<dbReference type="GO" id="GO:0005524">
    <property type="term" value="F:ATP binding"/>
    <property type="evidence" value="ECO:0007669"/>
    <property type="project" value="UniProtKB-KW"/>
</dbReference>
<dbReference type="PROSITE" id="PS50011">
    <property type="entry name" value="PROTEIN_KINASE_DOM"/>
    <property type="match status" value="1"/>
</dbReference>